<organism evidence="3 4">
    <name type="scientific">Macrophomina phaseolina</name>
    <dbReference type="NCBI Taxonomy" id="35725"/>
    <lineage>
        <taxon>Eukaryota</taxon>
        <taxon>Fungi</taxon>
        <taxon>Dikarya</taxon>
        <taxon>Ascomycota</taxon>
        <taxon>Pezizomycotina</taxon>
        <taxon>Dothideomycetes</taxon>
        <taxon>Dothideomycetes incertae sedis</taxon>
        <taxon>Botryosphaeriales</taxon>
        <taxon>Botryosphaeriaceae</taxon>
        <taxon>Macrophomina</taxon>
    </lineage>
</organism>
<feature type="region of interest" description="Disordered" evidence="1">
    <location>
        <begin position="43"/>
        <end position="74"/>
    </location>
</feature>
<dbReference type="Proteomes" id="UP000774617">
    <property type="component" value="Unassembled WGS sequence"/>
</dbReference>
<keyword evidence="4" id="KW-1185">Reference proteome</keyword>
<dbReference type="EMBL" id="JAGTJR010000005">
    <property type="protein sequence ID" value="KAH7060650.1"/>
    <property type="molecule type" value="Genomic_DNA"/>
</dbReference>
<evidence type="ECO:0000313" key="4">
    <source>
        <dbReference type="Proteomes" id="UP000774617"/>
    </source>
</evidence>
<feature type="signal peptide" evidence="2">
    <location>
        <begin position="1"/>
        <end position="16"/>
    </location>
</feature>
<evidence type="ECO:0000313" key="3">
    <source>
        <dbReference type="EMBL" id="KAH7060650.1"/>
    </source>
</evidence>
<evidence type="ECO:0000256" key="2">
    <source>
        <dbReference type="SAM" id="SignalP"/>
    </source>
</evidence>
<name>A0ABQ8GMK8_9PEZI</name>
<reference evidence="3 4" key="1">
    <citation type="journal article" date="2021" name="Nat. Commun.">
        <title>Genetic determinants of endophytism in the Arabidopsis root mycobiome.</title>
        <authorList>
            <person name="Mesny F."/>
            <person name="Miyauchi S."/>
            <person name="Thiergart T."/>
            <person name="Pickel B."/>
            <person name="Atanasova L."/>
            <person name="Karlsson M."/>
            <person name="Huettel B."/>
            <person name="Barry K.W."/>
            <person name="Haridas S."/>
            <person name="Chen C."/>
            <person name="Bauer D."/>
            <person name="Andreopoulos W."/>
            <person name="Pangilinan J."/>
            <person name="LaButti K."/>
            <person name="Riley R."/>
            <person name="Lipzen A."/>
            <person name="Clum A."/>
            <person name="Drula E."/>
            <person name="Henrissat B."/>
            <person name="Kohler A."/>
            <person name="Grigoriev I.V."/>
            <person name="Martin F.M."/>
            <person name="Hacquard S."/>
        </authorList>
    </citation>
    <scope>NUCLEOTIDE SEQUENCE [LARGE SCALE GENOMIC DNA]</scope>
    <source>
        <strain evidence="3 4">MPI-SDFR-AT-0080</strain>
    </source>
</reference>
<feature type="region of interest" description="Disordered" evidence="1">
    <location>
        <begin position="104"/>
        <end position="127"/>
    </location>
</feature>
<keyword evidence="2" id="KW-0732">Signal</keyword>
<sequence>MVLMLASSLLFSPLEINPTLYTERTALLCSPCTVTALMSRSLSASPTTLRTRESGTARRSSRHQHQQQHQHDAVGRFLPSRNALKTRREAANFATASACSLRSAPSTDAAPRIGPVQQNNRPSVPVNGGLRLDPAATTKLSVLLLPTIHLTTPGCYRAQPARHWQKWCNSKEPDLLPGVMTAAHHLQIWSRRRRVPRRRDHTRA</sequence>
<feature type="compositionally biased region" description="Basic residues" evidence="1">
    <location>
        <begin position="59"/>
        <end position="68"/>
    </location>
</feature>
<proteinExistence type="predicted"/>
<comment type="caution">
    <text evidence="3">The sequence shown here is derived from an EMBL/GenBank/DDBJ whole genome shotgun (WGS) entry which is preliminary data.</text>
</comment>
<protein>
    <submittedName>
        <fullName evidence="3">Uncharacterized protein</fullName>
    </submittedName>
</protein>
<accession>A0ABQ8GMK8</accession>
<feature type="chain" id="PRO_5047009325" evidence="2">
    <location>
        <begin position="17"/>
        <end position="204"/>
    </location>
</feature>
<evidence type="ECO:0000256" key="1">
    <source>
        <dbReference type="SAM" id="MobiDB-lite"/>
    </source>
</evidence>
<gene>
    <name evidence="3" type="ORF">B0J12DRAFT_339826</name>
</gene>